<dbReference type="EMBL" id="JAOZYB010000357">
    <property type="protein sequence ID" value="MEB3966366.1"/>
    <property type="molecule type" value="Genomic_DNA"/>
</dbReference>
<comment type="caution">
    <text evidence="3">The sequence shown here is derived from an EMBL/GenBank/DDBJ whole genome shotgun (WGS) entry which is preliminary data.</text>
</comment>
<dbReference type="RefSeq" id="WP_324775579.1">
    <property type="nucleotide sequence ID" value="NZ_BAAATS010000051.1"/>
</dbReference>
<evidence type="ECO:0000259" key="1">
    <source>
        <dbReference type="Pfam" id="PF04738"/>
    </source>
</evidence>
<dbReference type="Proteomes" id="UP001352223">
    <property type="component" value="Unassembled WGS sequence"/>
</dbReference>
<feature type="domain" description="Thiopeptide-type bacteriocin biosynthesis" evidence="2">
    <location>
        <begin position="750"/>
        <end position="997"/>
    </location>
</feature>
<proteinExistence type="predicted"/>
<dbReference type="NCBIfam" id="TIGR03891">
    <property type="entry name" value="thiopep_ocin"/>
    <property type="match status" value="1"/>
</dbReference>
<dbReference type="InterPro" id="IPR006827">
    <property type="entry name" value="Lant_deHydtase_N"/>
</dbReference>
<gene>
    <name evidence="3" type="ORF">OKJ48_39990</name>
</gene>
<reference evidence="3 4" key="1">
    <citation type="submission" date="2022-10" db="EMBL/GenBank/DDBJ databases">
        <authorList>
            <person name="Xie J."/>
            <person name="Shen N."/>
        </authorList>
    </citation>
    <scope>NUCLEOTIDE SEQUENCE [LARGE SCALE GENOMIC DNA]</scope>
    <source>
        <strain evidence="3 4">DSM 41681</strain>
    </source>
</reference>
<accession>A0ABU6CQ89</accession>
<organism evidence="3 4">
    <name type="scientific">Streptomyces kunmingensis</name>
    <dbReference type="NCBI Taxonomy" id="68225"/>
    <lineage>
        <taxon>Bacteria</taxon>
        <taxon>Bacillati</taxon>
        <taxon>Actinomycetota</taxon>
        <taxon>Actinomycetes</taxon>
        <taxon>Kitasatosporales</taxon>
        <taxon>Streptomycetaceae</taxon>
        <taxon>Streptomyces</taxon>
    </lineage>
</organism>
<evidence type="ECO:0000259" key="2">
    <source>
        <dbReference type="Pfam" id="PF14028"/>
    </source>
</evidence>
<dbReference type="Pfam" id="PF04738">
    <property type="entry name" value="Lant_dehydr_N"/>
    <property type="match status" value="1"/>
</dbReference>
<evidence type="ECO:0000313" key="3">
    <source>
        <dbReference type="EMBL" id="MEB3966366.1"/>
    </source>
</evidence>
<sequence>MTTRLSFRMCGDVLVLRAAAVPVRARPVEWPDTDSPGACRQWLAKVWSDEAFVLPLRAASAGLAGFVEQRILCDGGDDVPLRRLRKVTDSVARYLLRASARATPFGLFAGVALAECGPISAVIGPGYQALARRDAQWVDHVRRDLQRRPDVLPHLTLQVNSLSFLRGDIVSTPRAGGRLASAPVTRPLAALLEAAVEPVPGRHLIKLLTAAGGTWEQVVGLIAKALADGYLTSNLAAPMTAVDPARHIGRILRPHADQLDRATLNVLDCLSDTALLLALHDEATDAQRAYVLRGMAEARMRAVPSESRSRISLDLCLDAQVAVPRRVLDEVERAADALVRLTRTRGPSRVWAAYRMRFEERYGAGVLVPVCEAVDLAAGVGLPAGYPMSMESEAPLTVLARDEQLAARAMQAAVTGEREVVLTEEDLNDLAADEPEQPLASHAEIGFRIRATSQDAVTRGDFTIDVRPAWAAGVLSGRFATVLGGRLAESYRTLPTMTHGALPAQLSFTPVFPHAQNVARIPAFLPYVIPVGESHEATADLIDIDDLAVISTGGRMHLVSLSRRRIVEPSVFHPLALEKQAPPLARFLAMLGRGFATAWTAFDWGPAAARLPYLPRVRYGRAILAPARWQLSAAALPYGPFDAAWHKALSQWALTWHCPPRLELLDADRTMSVDLAVPLHARLIHQHLRRHRLVRFAEAPTDEELGWIGHAHEFTVPLAATGPQAPHPDLSAVPVVTNRPAHPQDSEQRWLQVKVFTHPTAMDQIIGRFLPRLVQDLGTGRVWFVRYRSPQESDHLRIRVPATGPDGYAAALRTVSAWARQLTVERLASHHLFDAYRPEIGRYGTGAAMDAAEDVFVADTLVTSYALTDVPALDRETACALSMIDMAEGFLGTRQAMEWMAATPAPGTGRREVTRQTVGQVNALPLLHASDRLAHVLAQRRAALGAYRDQAIRQRGSGPDAGHLGPLLESLLHMLHNRLVGPDRDSEAACRHAARQACRSLLRRQDT</sequence>
<protein>
    <submittedName>
        <fullName evidence="3">Lantibiotic dehydratase</fullName>
    </submittedName>
</protein>
<name>A0ABU6CQ89_9ACTN</name>
<evidence type="ECO:0000313" key="4">
    <source>
        <dbReference type="Proteomes" id="UP001352223"/>
    </source>
</evidence>
<keyword evidence="4" id="KW-1185">Reference proteome</keyword>
<feature type="domain" description="Lantibiotic dehydratase N-terminal" evidence="1">
    <location>
        <begin position="56"/>
        <end position="684"/>
    </location>
</feature>
<dbReference type="Pfam" id="PF14028">
    <property type="entry name" value="Lant_dehydr_C"/>
    <property type="match status" value="1"/>
</dbReference>
<dbReference type="InterPro" id="IPR023809">
    <property type="entry name" value="Thiopep_bacteriocin_synth_dom"/>
</dbReference>